<protein>
    <submittedName>
        <fullName evidence="2">Uncharacterized protein</fullName>
    </submittedName>
</protein>
<dbReference type="AlphaFoldDB" id="A0AA39XRY9"/>
<comment type="caution">
    <text evidence="2">The sequence shown here is derived from an EMBL/GenBank/DDBJ whole genome shotgun (WGS) entry which is preliminary data.</text>
</comment>
<proteinExistence type="predicted"/>
<feature type="region of interest" description="Disordered" evidence="1">
    <location>
        <begin position="105"/>
        <end position="124"/>
    </location>
</feature>
<feature type="region of interest" description="Disordered" evidence="1">
    <location>
        <begin position="1"/>
        <end position="48"/>
    </location>
</feature>
<reference evidence="2" key="1">
    <citation type="submission" date="2023-06" db="EMBL/GenBank/DDBJ databases">
        <title>Multi-omics analyses reveal the molecular pathogenesis toolkit of Lasiodiplodia hormozganensis, a cross-kingdom pathogen.</title>
        <authorList>
            <person name="Felix C."/>
            <person name="Meneses R."/>
            <person name="Goncalves M.F.M."/>
            <person name="Tilleman L."/>
            <person name="Duarte A.S."/>
            <person name="Jorrin-Novo J.V."/>
            <person name="Van De Peer Y."/>
            <person name="Deforce D."/>
            <person name="Van Nieuwerburgh F."/>
            <person name="Esteves A.C."/>
            <person name="Alves A."/>
        </authorList>
    </citation>
    <scope>NUCLEOTIDE SEQUENCE</scope>
    <source>
        <strain evidence="2">CBS 339.90</strain>
    </source>
</reference>
<evidence type="ECO:0000256" key="1">
    <source>
        <dbReference type="SAM" id="MobiDB-lite"/>
    </source>
</evidence>
<sequence length="315" mass="36260">MSFLTRLLPFPSQPAPRPQNTKPRIFYNPPDADPDRGPPSSDSADSEVDDLLALFPRPSLTRPPPPMRLTLTPKPHVYGFPPSGGVLVLTTPAPADLEFLGLPAIPAEEIPPPPLEKRGREEEEEEEAFCERMRLLGAQWWKEGEAEMRRAERLRGRYRLDADGLDLGGLRTVRIVAVGFEAGAIISGAAEGGGGGVWVYRERWGQREEAKFRRRDERRREDDELGRDAVDHEARRRGRHARRRERREEERRIVRVAAARTMEERCRVIRECEGEYFESVEAWRKVVMEEHVREGVLAPDRDRLFRKTYEDGYFL</sequence>
<gene>
    <name evidence="2" type="ORF">DIS24_g9929</name>
</gene>
<name>A0AA39XRY9_9PEZI</name>
<evidence type="ECO:0000313" key="3">
    <source>
        <dbReference type="Proteomes" id="UP001175001"/>
    </source>
</evidence>
<organism evidence="2 3">
    <name type="scientific">Lasiodiplodia hormozganensis</name>
    <dbReference type="NCBI Taxonomy" id="869390"/>
    <lineage>
        <taxon>Eukaryota</taxon>
        <taxon>Fungi</taxon>
        <taxon>Dikarya</taxon>
        <taxon>Ascomycota</taxon>
        <taxon>Pezizomycotina</taxon>
        <taxon>Dothideomycetes</taxon>
        <taxon>Dothideomycetes incertae sedis</taxon>
        <taxon>Botryosphaeriales</taxon>
        <taxon>Botryosphaeriaceae</taxon>
        <taxon>Lasiodiplodia</taxon>
    </lineage>
</organism>
<keyword evidence="3" id="KW-1185">Reference proteome</keyword>
<dbReference type="Proteomes" id="UP001175001">
    <property type="component" value="Unassembled WGS sequence"/>
</dbReference>
<dbReference type="EMBL" id="JAUJDW010000096">
    <property type="protein sequence ID" value="KAK0638322.1"/>
    <property type="molecule type" value="Genomic_DNA"/>
</dbReference>
<evidence type="ECO:0000313" key="2">
    <source>
        <dbReference type="EMBL" id="KAK0638322.1"/>
    </source>
</evidence>
<accession>A0AA39XRY9</accession>